<dbReference type="EMBL" id="JABAHZ010000004">
    <property type="protein sequence ID" value="NLR80387.1"/>
    <property type="molecule type" value="Genomic_DNA"/>
</dbReference>
<evidence type="ECO:0000313" key="3">
    <source>
        <dbReference type="Proteomes" id="UP000552864"/>
    </source>
</evidence>
<dbReference type="SUPFAM" id="SSF54593">
    <property type="entry name" value="Glyoxalase/Bleomycin resistance protein/Dihydroxybiphenyl dioxygenase"/>
    <property type="match status" value="1"/>
</dbReference>
<dbReference type="CDD" id="cd06588">
    <property type="entry name" value="PhnB_like"/>
    <property type="match status" value="1"/>
</dbReference>
<proteinExistence type="predicted"/>
<sequence length="141" mass="15981">MKKQMYPCLWFDGQARAAAEFYCTVFPDSKIINDSGIVVNFELNGQPFMGLNGGDQFHFNEAVSFVITCKDQEEIDHYWYKLIADGGAEGRCGWCKDKFGFSWQVVPTVLSELMSNPEKGPRVAKAFMQMQKFDIEALVNA</sequence>
<evidence type="ECO:0000313" key="2">
    <source>
        <dbReference type="EMBL" id="NLR80387.1"/>
    </source>
</evidence>
<dbReference type="RefSeq" id="WP_168740066.1">
    <property type="nucleotide sequence ID" value="NZ_JABAHZ010000004.1"/>
</dbReference>
<dbReference type="PIRSF" id="PIRSF021700">
    <property type="entry name" value="3_dmu_93_MTrfase"/>
    <property type="match status" value="1"/>
</dbReference>
<organism evidence="2 3">
    <name type="scientific">Chitinophaga eiseniae</name>
    <dbReference type="NCBI Taxonomy" id="634771"/>
    <lineage>
        <taxon>Bacteria</taxon>
        <taxon>Pseudomonadati</taxon>
        <taxon>Bacteroidota</taxon>
        <taxon>Chitinophagia</taxon>
        <taxon>Chitinophagales</taxon>
        <taxon>Chitinophagaceae</taxon>
        <taxon>Chitinophaga</taxon>
    </lineage>
</organism>
<reference evidence="2 3" key="1">
    <citation type="submission" date="2020-04" db="EMBL/GenBank/DDBJ databases">
        <authorList>
            <person name="Yin C."/>
        </authorList>
    </citation>
    <scope>NUCLEOTIDE SEQUENCE [LARGE SCALE GENOMIC DNA]</scope>
    <source>
        <strain evidence="2 3">Ak56</strain>
    </source>
</reference>
<feature type="domain" description="PhnB-like" evidence="1">
    <location>
        <begin position="4"/>
        <end position="106"/>
    </location>
</feature>
<accession>A0A847SND6</accession>
<gene>
    <name evidence="2" type="ORF">HGH91_17280</name>
</gene>
<dbReference type="Gene3D" id="3.10.180.10">
    <property type="entry name" value="2,3-Dihydroxybiphenyl 1,2-Dioxygenase, domain 1"/>
    <property type="match status" value="1"/>
</dbReference>
<evidence type="ECO:0000259" key="1">
    <source>
        <dbReference type="Pfam" id="PF06983"/>
    </source>
</evidence>
<protein>
    <submittedName>
        <fullName evidence="2">VOC family protein</fullName>
    </submittedName>
</protein>
<dbReference type="AlphaFoldDB" id="A0A847SND6"/>
<keyword evidence="3" id="KW-1185">Reference proteome</keyword>
<dbReference type="PANTHER" id="PTHR33990">
    <property type="entry name" value="PROTEIN YJDN-RELATED"/>
    <property type="match status" value="1"/>
</dbReference>
<name>A0A847SND6_9BACT</name>
<dbReference type="Pfam" id="PF06983">
    <property type="entry name" value="3-dmu-9_3-mt"/>
    <property type="match status" value="1"/>
</dbReference>
<comment type="caution">
    <text evidence="2">The sequence shown here is derived from an EMBL/GenBank/DDBJ whole genome shotgun (WGS) entry which is preliminary data.</text>
</comment>
<dbReference type="InterPro" id="IPR028973">
    <property type="entry name" value="PhnB-like"/>
</dbReference>
<dbReference type="Proteomes" id="UP000552864">
    <property type="component" value="Unassembled WGS sequence"/>
</dbReference>
<dbReference type="InterPro" id="IPR009725">
    <property type="entry name" value="3_dmu_93_MTrfase"/>
</dbReference>
<dbReference type="InterPro" id="IPR029068">
    <property type="entry name" value="Glyas_Bleomycin-R_OHBP_Dase"/>
</dbReference>
<dbReference type="PANTHER" id="PTHR33990:SF2">
    <property type="entry name" value="PHNB-LIKE DOMAIN-CONTAINING PROTEIN"/>
    <property type="match status" value="1"/>
</dbReference>